<keyword evidence="2" id="KW-1185">Reference proteome</keyword>
<protein>
    <recommendedName>
        <fullName evidence="3">ESX-1 secretion-associated protein</fullName>
    </recommendedName>
</protein>
<dbReference type="Pfam" id="PF10824">
    <property type="entry name" value="T7SS_ESX_EspC"/>
    <property type="match status" value="1"/>
</dbReference>
<evidence type="ECO:0000313" key="2">
    <source>
        <dbReference type="Proteomes" id="UP000076038"/>
    </source>
</evidence>
<gene>
    <name evidence="1" type="ORF">A3Q41_03297</name>
</gene>
<dbReference type="InterPro" id="IPR022536">
    <property type="entry name" value="EspC"/>
</dbReference>
<sequence length="110" mass="10588">MDELVVETEGVLAYGAAASTMAEQIAAAGAAAAACGPAVLAPVFGLIGQEFLATVTGTHLAHTDAVVRLAGAVASLGSAATHAAVSYARTDDATGAAVTAHSAGRAPDAR</sequence>
<dbReference type="AlphaFoldDB" id="A0A143QPA6"/>
<accession>A0A143QPA6</accession>
<dbReference type="PATRIC" id="fig|1653479.3.peg.3343"/>
<evidence type="ECO:0000313" key="1">
    <source>
        <dbReference type="EMBL" id="AMY24588.1"/>
    </source>
</evidence>
<reference evidence="2" key="2">
    <citation type="submission" date="2016-04" db="EMBL/GenBank/DDBJ databases">
        <title>Complete Genome and Plasmid Sequences for Rhodococcus fascians D188 and Draft Sequences for Rhodococcus spp. Isolates PBTS 1 and PBTS 2.</title>
        <authorList>
            <person name="Stamer R."/>
            <person name="Vereecke D."/>
            <person name="Zhang Y."/>
            <person name="Schilkey F."/>
            <person name="Devitt N."/>
            <person name="Randall J."/>
        </authorList>
    </citation>
    <scope>NUCLEOTIDE SEQUENCE [LARGE SCALE GENOMIC DNA]</scope>
    <source>
        <strain evidence="2">PBTS2</strain>
    </source>
</reference>
<dbReference type="EMBL" id="CP015220">
    <property type="protein sequence ID" value="AMY24588.1"/>
    <property type="molecule type" value="Genomic_DNA"/>
</dbReference>
<dbReference type="GO" id="GO:0009306">
    <property type="term" value="P:protein secretion"/>
    <property type="evidence" value="ECO:0007669"/>
    <property type="project" value="InterPro"/>
</dbReference>
<proteinExistence type="predicted"/>
<organism evidence="1 2">
    <name type="scientific">Rhodococcoides fascians</name>
    <name type="common">Rhodococcus fascians</name>
    <dbReference type="NCBI Taxonomy" id="1828"/>
    <lineage>
        <taxon>Bacteria</taxon>
        <taxon>Bacillati</taxon>
        <taxon>Actinomycetota</taxon>
        <taxon>Actinomycetes</taxon>
        <taxon>Mycobacteriales</taxon>
        <taxon>Nocardiaceae</taxon>
        <taxon>Rhodococcoides</taxon>
    </lineage>
</organism>
<dbReference type="OrthoDB" id="4565343at2"/>
<dbReference type="Proteomes" id="UP000076038">
    <property type="component" value="Chromosome"/>
</dbReference>
<reference evidence="1 2" key="1">
    <citation type="journal article" date="2016" name="Genome Announc.">
        <title>Complete Genome and Plasmid Sequences for Rhodococcus fascians D188 and Draft Sequences for Rhodococcus Isolates PBTS 1 and PBTS 2.</title>
        <authorList>
            <person name="Stamler R.A."/>
            <person name="Vereecke D."/>
            <person name="Zhang Y."/>
            <person name="Schilkey F."/>
            <person name="Devitt N."/>
            <person name="Randall J.J."/>
        </authorList>
    </citation>
    <scope>NUCLEOTIDE SEQUENCE [LARGE SCALE GENOMIC DNA]</scope>
    <source>
        <strain evidence="1 2">PBTS2</strain>
    </source>
</reference>
<evidence type="ECO:0008006" key="3">
    <source>
        <dbReference type="Google" id="ProtNLM"/>
    </source>
</evidence>
<dbReference type="KEGG" id="rhs:A3Q41_03297"/>
<name>A0A143QPA6_RHOFA</name>
<dbReference type="RefSeq" id="WP_080966341.1">
    <property type="nucleotide sequence ID" value="NZ_CP015220.1"/>
</dbReference>